<feature type="active site" description="Proton donor/acceptor" evidence="3">
    <location>
        <position position="265"/>
    </location>
</feature>
<dbReference type="GO" id="GO:0046872">
    <property type="term" value="F:metal ion binding"/>
    <property type="evidence" value="ECO:0007669"/>
    <property type="project" value="UniProtKB-KW"/>
</dbReference>
<comment type="cofactor">
    <cofactor evidence="2">
        <name>Zn(2+)</name>
        <dbReference type="ChEBI" id="CHEBI:29105"/>
    </cofactor>
    <text evidence="2">Binds 1 zinc ion per subunit.</text>
</comment>
<keyword evidence="5" id="KW-1185">Reference proteome</keyword>
<dbReference type="GO" id="GO:0006508">
    <property type="term" value="P:proteolysis"/>
    <property type="evidence" value="ECO:0007669"/>
    <property type="project" value="UniProtKB-UniRule"/>
</dbReference>
<dbReference type="Gene3D" id="1.10.1370.30">
    <property type="match status" value="1"/>
</dbReference>
<dbReference type="EC" id="3.4.17.19" evidence="1"/>
<accession>A0A7X2NU91</accession>
<dbReference type="PANTHER" id="PTHR34217">
    <property type="entry name" value="METAL-DEPENDENT CARBOXYPEPTIDASE"/>
    <property type="match status" value="1"/>
</dbReference>
<gene>
    <name evidence="4" type="ORF">FYJ51_10915</name>
</gene>
<evidence type="ECO:0000313" key="4">
    <source>
        <dbReference type="EMBL" id="MSS59401.1"/>
    </source>
</evidence>
<dbReference type="Proteomes" id="UP000461880">
    <property type="component" value="Unassembled WGS sequence"/>
</dbReference>
<dbReference type="PRINTS" id="PR00998">
    <property type="entry name" value="CRBOXYPTASET"/>
</dbReference>
<keyword evidence="1" id="KW-0482">Metalloprotease</keyword>
<dbReference type="EMBL" id="VUMN01000030">
    <property type="protein sequence ID" value="MSS59401.1"/>
    <property type="molecule type" value="Genomic_DNA"/>
</dbReference>
<dbReference type="Pfam" id="PF02074">
    <property type="entry name" value="Peptidase_M32"/>
    <property type="match status" value="1"/>
</dbReference>
<sequence length="500" mass="58125">MTLEEMKQKFQDWKFATSAYQMAITIISIDKLTVAPPAGAAYRDAREAYLSGELFSMETDPEIAELFRNLLASDGLTQTERREIELYQKEMNHILSIPKQEYVSFRALQNRAYDVWHQAKLDSSYAQFEPVLKELIEAKRRLYSYRNSSESVYNQMLDDFEPGMNMEKYDAFFTKVKERLVPLIQKVAAAPQPDTSFLHLHYPAETQKKFTEEVLLPYLGFDHSWGYQNETEHPFTDFTCENDCRTTTKYLEDNVVSSIFSTIHETGHAWYMHDVDPAYDGSILSFGISSAMHESQSRFCENYLGRSTAFWEALYPKLQEYFPEQLGNVSLDAFMKAVNASMPSLVRTEADELTYPMHIPVRYEIEKYLFAENGSADHLDELWNAKMKEYLGVEVPNDREGILQDVHWSSGDFGYFPTYALGSAFGAQFFAAMKKDLDVDECLRSGNYRTCMNWLKTHIHQYGCRYDAPKIMKMATGEEFHPEVYLDYLEEKYTKLYNLE</sequence>
<keyword evidence="1 2" id="KW-0479">Metal-binding</keyword>
<keyword evidence="1" id="KW-0645">Protease</keyword>
<name>A0A7X2NU91_9FIRM</name>
<evidence type="ECO:0000256" key="3">
    <source>
        <dbReference type="PIRSR" id="PIRSR006615-2"/>
    </source>
</evidence>
<evidence type="ECO:0000256" key="2">
    <source>
        <dbReference type="PIRSR" id="PIRSR006615-1"/>
    </source>
</evidence>
<comment type="catalytic activity">
    <reaction evidence="1">
        <text>Release of a C-terminal amino acid with broad specificity, except for -Pro.</text>
        <dbReference type="EC" id="3.4.17.19"/>
    </reaction>
</comment>
<keyword evidence="1 4" id="KW-0121">Carboxypeptidase</keyword>
<dbReference type="AlphaFoldDB" id="A0A7X2NU91"/>
<feature type="binding site" evidence="2">
    <location>
        <position position="264"/>
    </location>
    <ligand>
        <name>Zn(2+)</name>
        <dbReference type="ChEBI" id="CHEBI:29105"/>
        <note>catalytic</note>
    </ligand>
</feature>
<feature type="binding site" evidence="2">
    <location>
        <position position="268"/>
    </location>
    <ligand>
        <name>Zn(2+)</name>
        <dbReference type="ChEBI" id="CHEBI:29105"/>
        <note>catalytic</note>
    </ligand>
</feature>
<dbReference type="GO" id="GO:0004181">
    <property type="term" value="F:metallocarboxypeptidase activity"/>
    <property type="evidence" value="ECO:0007669"/>
    <property type="project" value="UniProtKB-UniRule"/>
</dbReference>
<organism evidence="4 5">
    <name type="scientific">Stecheria intestinalis</name>
    <dbReference type="NCBI Taxonomy" id="2606630"/>
    <lineage>
        <taxon>Bacteria</taxon>
        <taxon>Bacillati</taxon>
        <taxon>Bacillota</taxon>
        <taxon>Erysipelotrichia</taxon>
        <taxon>Erysipelotrichales</taxon>
        <taxon>Erysipelotrichaceae</taxon>
        <taxon>Stecheria</taxon>
    </lineage>
</organism>
<dbReference type="SUPFAM" id="SSF55486">
    <property type="entry name" value="Metalloproteases ('zincins'), catalytic domain"/>
    <property type="match status" value="1"/>
</dbReference>
<reference evidence="4 5" key="1">
    <citation type="submission" date="2019-08" db="EMBL/GenBank/DDBJ databases">
        <title>In-depth cultivation of the pig gut microbiome towards novel bacterial diversity and tailored functional studies.</title>
        <authorList>
            <person name="Wylensek D."/>
            <person name="Hitch T.C.A."/>
            <person name="Clavel T."/>
        </authorList>
    </citation>
    <scope>NUCLEOTIDE SEQUENCE [LARGE SCALE GENOMIC DNA]</scope>
    <source>
        <strain evidence="4 5">Oil+RF-744-GAM-WT-6</strain>
    </source>
</reference>
<protein>
    <recommendedName>
        <fullName evidence="1">Metal-dependent carboxypeptidase</fullName>
        <ecNumber evidence="1">3.4.17.19</ecNumber>
    </recommendedName>
</protein>
<dbReference type="CDD" id="cd06460">
    <property type="entry name" value="M32_Taq"/>
    <property type="match status" value="1"/>
</dbReference>
<dbReference type="RefSeq" id="WP_154505627.1">
    <property type="nucleotide sequence ID" value="NZ_VUMN01000030.1"/>
</dbReference>
<comment type="caution">
    <text evidence="4">The sequence shown here is derived from an EMBL/GenBank/DDBJ whole genome shotgun (WGS) entry which is preliminary data.</text>
</comment>
<comment type="function">
    <text evidence="1">Broad specificity carboxypetidase that releases amino acids sequentially from the C-terminus, including neutral, aromatic, polar and basic residues.</text>
</comment>
<keyword evidence="2" id="KW-0862">Zinc</keyword>
<dbReference type="PIRSF" id="PIRSF006615">
    <property type="entry name" value="Zn_crbxpep_Taq"/>
    <property type="match status" value="1"/>
</dbReference>
<evidence type="ECO:0000256" key="1">
    <source>
        <dbReference type="PIRNR" id="PIRNR006615"/>
    </source>
</evidence>
<dbReference type="InterPro" id="IPR001333">
    <property type="entry name" value="Peptidase_M32_Taq"/>
</dbReference>
<comment type="similarity">
    <text evidence="1">Belongs to the peptidase M32 family.</text>
</comment>
<keyword evidence="1" id="KW-0378">Hydrolase</keyword>
<feature type="binding site" evidence="2">
    <location>
        <position position="294"/>
    </location>
    <ligand>
        <name>Zn(2+)</name>
        <dbReference type="ChEBI" id="CHEBI:29105"/>
        <note>catalytic</note>
    </ligand>
</feature>
<evidence type="ECO:0000313" key="5">
    <source>
        <dbReference type="Proteomes" id="UP000461880"/>
    </source>
</evidence>
<dbReference type="PANTHER" id="PTHR34217:SF1">
    <property type="entry name" value="CARBOXYPEPTIDASE 1"/>
    <property type="match status" value="1"/>
</dbReference>
<dbReference type="PROSITE" id="PS52034">
    <property type="entry name" value="PEPTIDASE_M32"/>
    <property type="match status" value="1"/>
</dbReference>
<proteinExistence type="inferred from homology"/>